<evidence type="ECO:0000313" key="3">
    <source>
        <dbReference type="Proteomes" id="UP001498476"/>
    </source>
</evidence>
<keyword evidence="1" id="KW-0732">Signal</keyword>
<comment type="caution">
    <text evidence="2">The sequence shown here is derived from an EMBL/GenBank/DDBJ whole genome shotgun (WGS) entry which is preliminary data.</text>
</comment>
<organism evidence="2 3">
    <name type="scientific">Neonectria punicea</name>
    <dbReference type="NCBI Taxonomy" id="979145"/>
    <lineage>
        <taxon>Eukaryota</taxon>
        <taxon>Fungi</taxon>
        <taxon>Dikarya</taxon>
        <taxon>Ascomycota</taxon>
        <taxon>Pezizomycotina</taxon>
        <taxon>Sordariomycetes</taxon>
        <taxon>Hypocreomycetidae</taxon>
        <taxon>Hypocreales</taxon>
        <taxon>Nectriaceae</taxon>
        <taxon>Neonectria</taxon>
    </lineage>
</organism>
<dbReference type="EMBL" id="JAZAVJ010000287">
    <property type="protein sequence ID" value="KAK7402708.1"/>
    <property type="molecule type" value="Genomic_DNA"/>
</dbReference>
<reference evidence="2 3" key="1">
    <citation type="journal article" date="2025" name="Microbiol. Resour. Announc.">
        <title>Draft genome sequences for Neonectria magnoliae and Neonectria punicea, canker pathogens of Liriodendron tulipifera and Acer saccharum in West Virginia.</title>
        <authorList>
            <person name="Petronek H.M."/>
            <person name="Kasson M.T."/>
            <person name="Metheny A.M."/>
            <person name="Stauder C.M."/>
            <person name="Lovett B."/>
            <person name="Lynch S.C."/>
            <person name="Garnas J.R."/>
            <person name="Kasson L.R."/>
            <person name="Stajich J.E."/>
        </authorList>
    </citation>
    <scope>NUCLEOTIDE SEQUENCE [LARGE SCALE GENOMIC DNA]</scope>
    <source>
        <strain evidence="2 3">NRRL 64653</strain>
    </source>
</reference>
<feature type="signal peptide" evidence="1">
    <location>
        <begin position="1"/>
        <end position="20"/>
    </location>
</feature>
<sequence>MLLTNFITAATLGLASLTIAKPAPIGASTDQPCGLKIAPCPEDAICIPDSSDCTNLKRCRGTCHFKNYYQQCGGFRPGPSPPCPGRTKCKDDPRLPDSCGMACDAPGICIHPKLPQCGGFAGFECPYGLYCYDAPHDGCDPNDGGADCIGVCL</sequence>
<gene>
    <name evidence="2" type="ORF">QQX98_011530</name>
</gene>
<accession>A0ABR1GLX1</accession>
<evidence type="ECO:0000313" key="2">
    <source>
        <dbReference type="EMBL" id="KAK7402708.1"/>
    </source>
</evidence>
<protein>
    <submittedName>
        <fullName evidence="2">Uncharacterized protein</fullName>
    </submittedName>
</protein>
<name>A0ABR1GLX1_9HYPO</name>
<dbReference type="Proteomes" id="UP001498476">
    <property type="component" value="Unassembled WGS sequence"/>
</dbReference>
<proteinExistence type="predicted"/>
<keyword evidence="3" id="KW-1185">Reference proteome</keyword>
<feature type="chain" id="PRO_5045358078" evidence="1">
    <location>
        <begin position="21"/>
        <end position="153"/>
    </location>
</feature>
<evidence type="ECO:0000256" key="1">
    <source>
        <dbReference type="SAM" id="SignalP"/>
    </source>
</evidence>